<dbReference type="InterPro" id="IPR030934">
    <property type="entry name" value="Intein_C"/>
</dbReference>
<gene>
    <name evidence="2" type="ORF">H8K47_03215</name>
</gene>
<dbReference type="InterPro" id="IPR006141">
    <property type="entry name" value="Intein_N"/>
</dbReference>
<dbReference type="SMART" id="SM00306">
    <property type="entry name" value="HintN"/>
    <property type="match status" value="1"/>
</dbReference>
<dbReference type="Gene3D" id="2.170.16.10">
    <property type="entry name" value="Hedgehog/Intein (Hint) domain"/>
    <property type="match status" value="2"/>
</dbReference>
<sequence>MISHAKSVYAVQYVYGQQHTLDYLVSTHDHPYWIEGQGWTAAESLRAGQSVQLADGSAAKVIGAAQIFTTQIPNVGVARDIDNAWEVTLDLSQNEITLIDNNDYDLPTLESQQEFASPVFNFEVEDLHTYYVGEIGVWVHNSNCQEESVGGAITKDIAKENLSEACFVAGTLVHTKEGLKPIEEIEVGDWVMTNAEDSVMPKLQVDAQDPIYRQVIETFVTDDMPIVELRYVQPDGEYGYLQVTPSHPIMVKKHGWMAAKDLRYGHVLMLGYWGNVILGKNKPINGTARVYNIKVDEFHTYFVGKYGVWVHNCGHNVETVTHLPELKAVRHKPLVGRIKMRRMEA</sequence>
<dbReference type="Proteomes" id="UP000612361">
    <property type="component" value="Unassembled WGS sequence"/>
</dbReference>
<dbReference type="RefSeq" id="WP_186880002.1">
    <property type="nucleotide sequence ID" value="NZ_JACOGG010000003.1"/>
</dbReference>
<organism evidence="2 3">
    <name type="scientific">Undibacterium rugosum</name>
    <dbReference type="NCBI Taxonomy" id="2762291"/>
    <lineage>
        <taxon>Bacteria</taxon>
        <taxon>Pseudomonadati</taxon>
        <taxon>Pseudomonadota</taxon>
        <taxon>Betaproteobacteria</taxon>
        <taxon>Burkholderiales</taxon>
        <taxon>Oxalobacteraceae</taxon>
        <taxon>Undibacterium</taxon>
    </lineage>
</organism>
<dbReference type="SUPFAM" id="SSF51294">
    <property type="entry name" value="Hedgehog/intein (Hint) domain"/>
    <property type="match status" value="2"/>
</dbReference>
<dbReference type="PROSITE" id="PS50818">
    <property type="entry name" value="INTEIN_C_TER"/>
    <property type="match status" value="1"/>
</dbReference>
<keyword evidence="3" id="KW-1185">Reference proteome</keyword>
<dbReference type="PROSITE" id="PS50817">
    <property type="entry name" value="INTEIN_N_TER"/>
    <property type="match status" value="1"/>
</dbReference>
<dbReference type="AlphaFoldDB" id="A0A923I828"/>
<dbReference type="InterPro" id="IPR003587">
    <property type="entry name" value="Hint_dom_N"/>
</dbReference>
<evidence type="ECO:0000313" key="2">
    <source>
        <dbReference type="EMBL" id="MBC3934365.1"/>
    </source>
</evidence>
<dbReference type="Pfam" id="PF07591">
    <property type="entry name" value="PT-HINT"/>
    <property type="match status" value="1"/>
</dbReference>
<feature type="domain" description="Hint" evidence="1">
    <location>
        <begin position="164"/>
        <end position="272"/>
    </location>
</feature>
<proteinExistence type="predicted"/>
<evidence type="ECO:0000259" key="1">
    <source>
        <dbReference type="SMART" id="SM00306"/>
    </source>
</evidence>
<dbReference type="GO" id="GO:0016539">
    <property type="term" value="P:intein-mediated protein splicing"/>
    <property type="evidence" value="ECO:0007669"/>
    <property type="project" value="InterPro"/>
</dbReference>
<dbReference type="CDD" id="cd00081">
    <property type="entry name" value="Hint"/>
    <property type="match status" value="1"/>
</dbReference>
<dbReference type="InterPro" id="IPR036844">
    <property type="entry name" value="Hint_dom_sf"/>
</dbReference>
<evidence type="ECO:0000313" key="3">
    <source>
        <dbReference type="Proteomes" id="UP000612361"/>
    </source>
</evidence>
<accession>A0A923I828</accession>
<reference evidence="2" key="1">
    <citation type="submission" date="2020-08" db="EMBL/GenBank/DDBJ databases">
        <title>Novel species isolated from subtropical streams in China.</title>
        <authorList>
            <person name="Lu H."/>
        </authorList>
    </citation>
    <scope>NUCLEOTIDE SEQUENCE</scope>
    <source>
        <strain evidence="2">CY7W</strain>
    </source>
</reference>
<name>A0A923I828_9BURK</name>
<dbReference type="NCBIfam" id="TIGR01443">
    <property type="entry name" value="intein_Cterm"/>
    <property type="match status" value="2"/>
</dbReference>
<protein>
    <submittedName>
        <fullName evidence="2">Hint domain-containing protein</fullName>
    </submittedName>
</protein>
<dbReference type="EMBL" id="JACOGG010000003">
    <property type="protein sequence ID" value="MBC3934365.1"/>
    <property type="molecule type" value="Genomic_DNA"/>
</dbReference>
<comment type="caution">
    <text evidence="2">The sequence shown here is derived from an EMBL/GenBank/DDBJ whole genome shotgun (WGS) entry which is preliminary data.</text>
</comment>